<reference evidence="1" key="1">
    <citation type="submission" date="2020-08" db="EMBL/GenBank/DDBJ databases">
        <title>Genome public.</title>
        <authorList>
            <person name="Liu C."/>
            <person name="Sun Q."/>
        </authorList>
    </citation>
    <scope>NUCLEOTIDE SEQUENCE</scope>
    <source>
        <strain evidence="1">NSJ-51</strain>
    </source>
</reference>
<protein>
    <submittedName>
        <fullName evidence="1">Uncharacterized protein</fullName>
    </submittedName>
</protein>
<dbReference type="AlphaFoldDB" id="A0A8J6MEM4"/>
<name>A0A8J6MEM4_9FIRM</name>
<sequence>MDLSCVRFSFRFTSFALHMVAPFRENVDRSFLAQTAQQGGKVSAGGRARAVLPVPMEGNAFFSQKRISFHWDTLSGSP</sequence>
<comment type="caution">
    <text evidence="1">The sequence shown here is derived from an EMBL/GenBank/DDBJ whole genome shotgun (WGS) entry which is preliminary data.</text>
</comment>
<keyword evidence="2" id="KW-1185">Reference proteome</keyword>
<proteinExistence type="predicted"/>
<evidence type="ECO:0000313" key="2">
    <source>
        <dbReference type="Proteomes" id="UP000661435"/>
    </source>
</evidence>
<dbReference type="Proteomes" id="UP000661435">
    <property type="component" value="Unassembled WGS sequence"/>
</dbReference>
<dbReference type="RefSeq" id="WP_186907030.1">
    <property type="nucleotide sequence ID" value="NZ_JACOPP010000005.1"/>
</dbReference>
<accession>A0A8J6MEM4</accession>
<dbReference type="EMBL" id="JACOPP010000005">
    <property type="protein sequence ID" value="MBC5733128.1"/>
    <property type="molecule type" value="Genomic_DNA"/>
</dbReference>
<evidence type="ECO:0000313" key="1">
    <source>
        <dbReference type="EMBL" id="MBC5733128.1"/>
    </source>
</evidence>
<gene>
    <name evidence="1" type="ORF">H8S57_05240</name>
</gene>
<organism evidence="1 2">
    <name type="scientific">Lawsonibacter hominis</name>
    <dbReference type="NCBI Taxonomy" id="2763053"/>
    <lineage>
        <taxon>Bacteria</taxon>
        <taxon>Bacillati</taxon>
        <taxon>Bacillota</taxon>
        <taxon>Clostridia</taxon>
        <taxon>Eubacteriales</taxon>
        <taxon>Oscillospiraceae</taxon>
        <taxon>Lawsonibacter</taxon>
    </lineage>
</organism>